<dbReference type="EMBL" id="JAKZGO010000010">
    <property type="protein sequence ID" value="MCH7414438.1"/>
    <property type="molecule type" value="Genomic_DNA"/>
</dbReference>
<sequence>MKIIKYFKKIFLICSLLFPIIANSQSWEIYDHKLNLKSRIAYDQINILGESVRVSTANKQLRLLSKDYKPFLDLKGESVYQYLEPWLIVKGPDGLGAFHEYGEEIFTPDYDDIQIFYTRLLAKKGNDFWVYDRMKRSVEMIGTFENAILAKNGQIIAKSEKGYSLPISSNPYKTFGDLREVNENFIISHETTGYGLINREGKYILDPIIDEMTYLDEDYFYAFDGNQYMLIHAREERADIKYTSYHKITLENTMMLEYIHGKLRRVMKKDGILLDMTGIEQVKLVGKEKYNVYSREKKVGLLGINGWEVTPTLNVEKILPGNENLYPSLKSGKFGFIDKQGSWTIQNSFDEVLPFYEGLAAVRSSEKWGYVNVQGQMIIGNEYDAVGRFYKGLAVVQKNGSSHLIDKNGNILNDKSFDRVSLLPDNYYITESNGVFGLINSMGIEVVEPQFDELRKEDHNIILVRKGDKYGVIDENGNYVLPLYYKNILFDNASKLILAEDNYINPDVRIDDNGNKNNKKRRAD</sequence>
<evidence type="ECO:0000256" key="1">
    <source>
        <dbReference type="SAM" id="SignalP"/>
    </source>
</evidence>
<protein>
    <submittedName>
        <fullName evidence="2">WG repeat-containing protein</fullName>
    </submittedName>
</protein>
<evidence type="ECO:0000313" key="3">
    <source>
        <dbReference type="Proteomes" id="UP001165430"/>
    </source>
</evidence>
<dbReference type="Proteomes" id="UP001165430">
    <property type="component" value="Unassembled WGS sequence"/>
</dbReference>
<accession>A0ABS9VDC5</accession>
<dbReference type="InterPro" id="IPR032774">
    <property type="entry name" value="WG_beta_rep"/>
</dbReference>
<comment type="caution">
    <text evidence="2">The sequence shown here is derived from an EMBL/GenBank/DDBJ whole genome shotgun (WGS) entry which is preliminary data.</text>
</comment>
<feature type="signal peptide" evidence="1">
    <location>
        <begin position="1"/>
        <end position="24"/>
    </location>
</feature>
<dbReference type="PANTHER" id="PTHR37841:SF1">
    <property type="entry name" value="DUF3298 DOMAIN-CONTAINING PROTEIN"/>
    <property type="match status" value="1"/>
</dbReference>
<feature type="chain" id="PRO_5046702072" evidence="1">
    <location>
        <begin position="25"/>
        <end position="524"/>
    </location>
</feature>
<evidence type="ECO:0000313" key="2">
    <source>
        <dbReference type="EMBL" id="MCH7414438.1"/>
    </source>
</evidence>
<reference evidence="2" key="1">
    <citation type="submission" date="2022-03" db="EMBL/GenBank/DDBJ databases">
        <title>De novo assembled genomes of Belliella spp. (Cyclobacteriaceae) strains.</title>
        <authorList>
            <person name="Szabo A."/>
            <person name="Korponai K."/>
            <person name="Felfoldi T."/>
        </authorList>
    </citation>
    <scope>NUCLEOTIDE SEQUENCE</scope>
    <source>
        <strain evidence="2">DSM 111903</strain>
    </source>
</reference>
<organism evidence="2 3">
    <name type="scientific">Belliella alkalica</name>
    <dbReference type="NCBI Taxonomy" id="1730871"/>
    <lineage>
        <taxon>Bacteria</taxon>
        <taxon>Pseudomonadati</taxon>
        <taxon>Bacteroidota</taxon>
        <taxon>Cytophagia</taxon>
        <taxon>Cytophagales</taxon>
        <taxon>Cyclobacteriaceae</taxon>
        <taxon>Belliella</taxon>
    </lineage>
</organism>
<gene>
    <name evidence="2" type="ORF">MM213_13145</name>
</gene>
<keyword evidence="3" id="KW-1185">Reference proteome</keyword>
<name>A0ABS9VDC5_9BACT</name>
<proteinExistence type="predicted"/>
<keyword evidence="1" id="KW-0732">Signal</keyword>
<dbReference type="PANTHER" id="PTHR37841">
    <property type="entry name" value="GLR2918 PROTEIN"/>
    <property type="match status" value="1"/>
</dbReference>
<dbReference type="RefSeq" id="WP_241412883.1">
    <property type="nucleotide sequence ID" value="NZ_JAKZGO010000010.1"/>
</dbReference>
<dbReference type="Pfam" id="PF14903">
    <property type="entry name" value="WG_beta_rep"/>
    <property type="match status" value="3"/>
</dbReference>